<proteinExistence type="predicted"/>
<protein>
    <recommendedName>
        <fullName evidence="1">25S rRNA (uridine-N(3))-methyltransferase BMT5-like domain-containing protein</fullName>
    </recommendedName>
</protein>
<dbReference type="GO" id="GO:0070042">
    <property type="term" value="F:rRNA (uridine-N3-)-methyltransferase activity"/>
    <property type="evidence" value="ECO:0007669"/>
    <property type="project" value="InterPro"/>
</dbReference>
<dbReference type="Pfam" id="PF10354">
    <property type="entry name" value="BMT5-like"/>
    <property type="match status" value="1"/>
</dbReference>
<keyword evidence="3" id="KW-1185">Reference proteome</keyword>
<dbReference type="PANTHER" id="PTHR11538:SF26">
    <property type="entry name" value="FERREDOXIN-FOLD ANTICODON-BINDING DOMAIN-CONTAINING PROTEIN 1"/>
    <property type="match status" value="1"/>
</dbReference>
<evidence type="ECO:0000313" key="3">
    <source>
        <dbReference type="Proteomes" id="UP001237642"/>
    </source>
</evidence>
<organism evidence="2 3">
    <name type="scientific">Heracleum sosnowskyi</name>
    <dbReference type="NCBI Taxonomy" id="360622"/>
    <lineage>
        <taxon>Eukaryota</taxon>
        <taxon>Viridiplantae</taxon>
        <taxon>Streptophyta</taxon>
        <taxon>Embryophyta</taxon>
        <taxon>Tracheophyta</taxon>
        <taxon>Spermatophyta</taxon>
        <taxon>Magnoliopsida</taxon>
        <taxon>eudicotyledons</taxon>
        <taxon>Gunneridae</taxon>
        <taxon>Pentapetalae</taxon>
        <taxon>asterids</taxon>
        <taxon>campanulids</taxon>
        <taxon>Apiales</taxon>
        <taxon>Apiaceae</taxon>
        <taxon>Apioideae</taxon>
        <taxon>apioid superclade</taxon>
        <taxon>Tordylieae</taxon>
        <taxon>Tordyliinae</taxon>
        <taxon>Heracleum</taxon>
    </lineage>
</organism>
<dbReference type="GO" id="GO:0005737">
    <property type="term" value="C:cytoplasm"/>
    <property type="evidence" value="ECO:0007669"/>
    <property type="project" value="TreeGrafter"/>
</dbReference>
<feature type="domain" description="25S rRNA (uridine-N(3))-methyltransferase BMT5-like" evidence="1">
    <location>
        <begin position="38"/>
        <end position="203"/>
    </location>
</feature>
<comment type="caution">
    <text evidence="2">The sequence shown here is derived from an EMBL/GenBank/DDBJ whole genome shotgun (WGS) entry which is preliminary data.</text>
</comment>
<gene>
    <name evidence="2" type="ORF">POM88_009049</name>
</gene>
<reference evidence="2" key="1">
    <citation type="submission" date="2023-02" db="EMBL/GenBank/DDBJ databases">
        <title>Genome of toxic invasive species Heracleum sosnowskyi carries increased number of genes despite the absence of recent whole-genome duplications.</title>
        <authorList>
            <person name="Schelkunov M."/>
            <person name="Shtratnikova V."/>
            <person name="Makarenko M."/>
            <person name="Klepikova A."/>
            <person name="Omelchenko D."/>
            <person name="Novikova G."/>
            <person name="Obukhova E."/>
            <person name="Bogdanov V."/>
            <person name="Penin A."/>
            <person name="Logacheva M."/>
        </authorList>
    </citation>
    <scope>NUCLEOTIDE SEQUENCE</scope>
    <source>
        <strain evidence="2">Hsosn_3</strain>
        <tissue evidence="2">Leaf</tissue>
    </source>
</reference>
<sequence>MGDEKKANKKDKQIDNEQELEQVEDKWVKYYSSLHEILLVGEGDFSFSTCLAQSFGSASNIVASSLDSYDDVIKKYKNGKSNLSILDKLGASHLHEVDATKMKSHSNLSMRKFDRIIFNFPHAGFYGKEDSSLLIGMHKKLLDDFFQNACGMLQPDGEIHVNHKTSVPYCHWNLEKLASESSLLLMECVAFKKEDYLGYENKRGSGKRCDDCFLLGECSTFKFTPSQNAKAIKVKRKVKKSQNLAKALKFVPQQPSPYEFRQPPSDLVLLMNDNPTLNIHCGRSRELLQTPPRAFQQGNYLEHRQPRDLLQASIYAYQQGNYLQHRQPCERLQAPLSAYQQRNDLELRQPHELLQAPLHAHQQGNYLTFRHPPFRFDLHMSGIPERMGSPLIDHIYLECSRIFSPYFEHVAKALKSPDHNSSYFLEEALNVGYERYMAGDPRRTLSDYLYILEQLRKHFVGRPEGQVSRQLTIEYDFPSSSRSGHFR</sequence>
<dbReference type="EMBL" id="JAUIZM010000002">
    <property type="protein sequence ID" value="KAK1399186.1"/>
    <property type="molecule type" value="Genomic_DNA"/>
</dbReference>
<evidence type="ECO:0000313" key="2">
    <source>
        <dbReference type="EMBL" id="KAK1399186.1"/>
    </source>
</evidence>
<name>A0AAD8J8M4_9APIA</name>
<accession>A0AAD8J8M4</accession>
<dbReference type="PANTHER" id="PTHR11538">
    <property type="entry name" value="PHENYLALANYL-TRNA SYNTHETASE"/>
    <property type="match status" value="1"/>
</dbReference>
<reference evidence="2" key="2">
    <citation type="submission" date="2023-05" db="EMBL/GenBank/DDBJ databases">
        <authorList>
            <person name="Schelkunov M.I."/>
        </authorList>
    </citation>
    <scope>NUCLEOTIDE SEQUENCE</scope>
    <source>
        <strain evidence="2">Hsosn_3</strain>
        <tissue evidence="2">Leaf</tissue>
    </source>
</reference>
<dbReference type="Proteomes" id="UP001237642">
    <property type="component" value="Unassembled WGS sequence"/>
</dbReference>
<dbReference type="GO" id="GO:0070475">
    <property type="term" value="P:rRNA base methylation"/>
    <property type="evidence" value="ECO:0007669"/>
    <property type="project" value="InterPro"/>
</dbReference>
<dbReference type="AlphaFoldDB" id="A0AAD8J8M4"/>
<dbReference type="InterPro" id="IPR019446">
    <property type="entry name" value="BMT5-like"/>
</dbReference>
<dbReference type="FunFam" id="3.40.50.150:FF:000440">
    <property type="entry name" value="Os09g0479300 protein"/>
    <property type="match status" value="1"/>
</dbReference>
<evidence type="ECO:0000259" key="1">
    <source>
        <dbReference type="Pfam" id="PF10354"/>
    </source>
</evidence>